<evidence type="ECO:0000259" key="1">
    <source>
        <dbReference type="Pfam" id="PF16289"/>
    </source>
</evidence>
<evidence type="ECO:0000313" key="3">
    <source>
        <dbReference type="Proteomes" id="UP000471501"/>
    </source>
</evidence>
<sequence>MNIVLDTNIFRNDLFLRSQDFKVLKDYLKRTDSKFVFPQIIFEELKGVYRRTINENLMNIEKHRSELNKNLNREYIIRPDLDVENEISDFIDFINKELDIDESNIISYRNDYLPEIIKRAINREKPFKDGDVGFRDAVIWLTILDHCKGNHEKQVIFISNNPKDFGDDKNSSELHKSLKKECDELGIKVNYFKSLKDFIERHSSKMDYINDDWLDKKLFEDNLSERICNEVENLKKHRITSWYKNKTSNESTEFFKVINSFIYELYDLFFYEMANGKIIIKCKVRAELEVEFEFYDYPHNHDNYIYGFDRYRNARTEIKYIECEVFLSIICQNEKIEEIEISDIVF</sequence>
<dbReference type="AlphaFoldDB" id="A0A6I4NKV3"/>
<accession>A0A6I4NKV3</accession>
<protein>
    <submittedName>
        <fullName evidence="2">DUF4935 domain-containing protein</fullName>
    </submittedName>
</protein>
<comment type="caution">
    <text evidence="2">The sequence shown here is derived from an EMBL/GenBank/DDBJ whole genome shotgun (WGS) entry which is preliminary data.</text>
</comment>
<feature type="domain" description="DUF4935" evidence="1">
    <location>
        <begin position="3"/>
        <end position="165"/>
    </location>
</feature>
<dbReference type="Proteomes" id="UP000471501">
    <property type="component" value="Unassembled WGS sequence"/>
</dbReference>
<dbReference type="RefSeq" id="WP_160373402.1">
    <property type="nucleotide sequence ID" value="NZ_WSTB01000002.1"/>
</dbReference>
<evidence type="ECO:0000313" key="2">
    <source>
        <dbReference type="EMBL" id="MWB93472.1"/>
    </source>
</evidence>
<gene>
    <name evidence="2" type="ORF">GON26_03810</name>
</gene>
<reference evidence="2 3" key="1">
    <citation type="submission" date="2019-12" db="EMBL/GenBank/DDBJ databases">
        <authorList>
            <person name="Kim Y.S."/>
        </authorList>
    </citation>
    <scope>NUCLEOTIDE SEQUENCE [LARGE SCALE GENOMIC DNA]</scope>
    <source>
        <strain evidence="2 3">GA093</strain>
    </source>
</reference>
<keyword evidence="3" id="KW-1185">Reference proteome</keyword>
<organism evidence="2 3">
    <name type="scientific">Flavobacterium hydrocarbonoxydans</name>
    <dbReference type="NCBI Taxonomy" id="2683249"/>
    <lineage>
        <taxon>Bacteria</taxon>
        <taxon>Pseudomonadati</taxon>
        <taxon>Bacteroidota</taxon>
        <taxon>Flavobacteriia</taxon>
        <taxon>Flavobacteriales</taxon>
        <taxon>Flavobacteriaceae</taxon>
        <taxon>Flavobacterium</taxon>
    </lineage>
</organism>
<dbReference type="EMBL" id="WSTB01000002">
    <property type="protein sequence ID" value="MWB93472.1"/>
    <property type="molecule type" value="Genomic_DNA"/>
</dbReference>
<proteinExistence type="predicted"/>
<name>A0A6I4NKV3_9FLAO</name>
<dbReference type="Pfam" id="PF16289">
    <property type="entry name" value="PIN_12"/>
    <property type="match status" value="1"/>
</dbReference>
<dbReference type="InterPro" id="IPR032557">
    <property type="entry name" value="DUF4935"/>
</dbReference>